<name>A0A6N2B195_SOLCI</name>
<dbReference type="AlphaFoldDB" id="A0A6N2B195"/>
<gene>
    <name evidence="1" type="ORF">EJD97_018363</name>
</gene>
<evidence type="ECO:0008006" key="2">
    <source>
        <dbReference type="Google" id="ProtNLM"/>
    </source>
</evidence>
<proteinExistence type="predicted"/>
<dbReference type="Gene3D" id="3.80.10.10">
    <property type="entry name" value="Ribonuclease Inhibitor"/>
    <property type="match status" value="1"/>
</dbReference>
<dbReference type="PANTHER" id="PTHR38926:SF57">
    <property type="entry name" value="F-BOX DOMAIN-CONTAINING PROTEIN"/>
    <property type="match status" value="1"/>
</dbReference>
<sequence length="318" mass="36788">MMSFQKQEKIEAVVMEEGNSPVRRWEDLNIDMLVNIFQSFDLFQLIFVIPHVCPAWQLACSDQRLWKTLDLSVMQSNFIKTQAPPYVFVDTPSREKLTRILKICLNLSRGNLLTLIFHYNLYVDNNQLTYTAKRCPRLKRLVMPAWEKLEKRTICSAFQEWKDLESLAMPSLEEPEYVIEKIGRSCKKISELKIMDPCDVLLASALVAFLPNLKVLSVRCTELPKYALVILLEGLKKLKVLNISHCIITEDLPPPAPMKILTELDESILKKASRLDKFLTCMSGSCIMCQRTRNDEGSMRWYKYADLWKVDEVTSLAI</sequence>
<comment type="caution">
    <text evidence="1">The sequence shown here is derived from an EMBL/GenBank/DDBJ whole genome shotgun (WGS) entry which is preliminary data.</text>
</comment>
<dbReference type="EMBL" id="RXGB01004997">
    <property type="protein sequence ID" value="TMW88582.1"/>
    <property type="molecule type" value="Genomic_DNA"/>
</dbReference>
<dbReference type="InterPro" id="IPR036047">
    <property type="entry name" value="F-box-like_dom_sf"/>
</dbReference>
<dbReference type="Gene3D" id="1.20.1280.50">
    <property type="match status" value="1"/>
</dbReference>
<dbReference type="SUPFAM" id="SSF81383">
    <property type="entry name" value="F-box domain"/>
    <property type="match status" value="1"/>
</dbReference>
<accession>A0A6N2B195</accession>
<protein>
    <recommendedName>
        <fullName evidence="2">F-box domain-containing protein</fullName>
    </recommendedName>
</protein>
<evidence type="ECO:0000313" key="1">
    <source>
        <dbReference type="EMBL" id="TMW88582.1"/>
    </source>
</evidence>
<dbReference type="InterPro" id="IPR032675">
    <property type="entry name" value="LRR_dom_sf"/>
</dbReference>
<reference evidence="1" key="1">
    <citation type="submission" date="2019-05" db="EMBL/GenBank/DDBJ databases">
        <title>The de novo reference genome and transcriptome assemblies of the wild tomato species Solanum chilense.</title>
        <authorList>
            <person name="Stam R."/>
            <person name="Nosenko T."/>
            <person name="Hoerger A.C."/>
            <person name="Stephan W."/>
            <person name="Seidel M.A."/>
            <person name="Kuhn J.M.M."/>
            <person name="Haberer G."/>
            <person name="Tellier A."/>
        </authorList>
    </citation>
    <scope>NUCLEOTIDE SEQUENCE</scope>
    <source>
        <tissue evidence="1">Mature leaves</tissue>
    </source>
</reference>
<dbReference type="PANTHER" id="PTHR38926">
    <property type="entry name" value="F-BOX DOMAIN CONTAINING PROTEIN, EXPRESSED"/>
    <property type="match status" value="1"/>
</dbReference>
<dbReference type="SUPFAM" id="SSF52047">
    <property type="entry name" value="RNI-like"/>
    <property type="match status" value="1"/>
</dbReference>
<organism evidence="1">
    <name type="scientific">Solanum chilense</name>
    <name type="common">Tomato</name>
    <name type="synonym">Lycopersicon chilense</name>
    <dbReference type="NCBI Taxonomy" id="4083"/>
    <lineage>
        <taxon>Eukaryota</taxon>
        <taxon>Viridiplantae</taxon>
        <taxon>Streptophyta</taxon>
        <taxon>Embryophyta</taxon>
        <taxon>Tracheophyta</taxon>
        <taxon>Spermatophyta</taxon>
        <taxon>Magnoliopsida</taxon>
        <taxon>eudicotyledons</taxon>
        <taxon>Gunneridae</taxon>
        <taxon>Pentapetalae</taxon>
        <taxon>asterids</taxon>
        <taxon>lamiids</taxon>
        <taxon>Solanales</taxon>
        <taxon>Solanaceae</taxon>
        <taxon>Solanoideae</taxon>
        <taxon>Solaneae</taxon>
        <taxon>Solanum</taxon>
        <taxon>Solanum subgen. Lycopersicon</taxon>
    </lineage>
</organism>